<feature type="region of interest" description="Disordered" evidence="1">
    <location>
        <begin position="1"/>
        <end position="29"/>
    </location>
</feature>
<name>A0AAW9FNM1_9HYPH</name>
<dbReference type="Proteomes" id="UP001277561">
    <property type="component" value="Unassembled WGS sequence"/>
</dbReference>
<keyword evidence="4" id="KW-1185">Reference proteome</keyword>
<feature type="compositionally biased region" description="Basic residues" evidence="1">
    <location>
        <begin position="233"/>
        <end position="245"/>
    </location>
</feature>
<feature type="region of interest" description="Disordered" evidence="1">
    <location>
        <begin position="34"/>
        <end position="53"/>
    </location>
</feature>
<sequence>MALLAGNASAQEKGRGPGPQDCGDKANPCAVLKPAEPITQPAYPFGGPKDLPDPELEKLREGVVKENLGTMLGPGDIGAVNNQKLDAQGATAYPGYAGKSLPSARRRDITYIKGPQQGPEQLWLAQNIPSPISFQDQYGNPWPIASIAFDPRFYSVNGQGCGANNAPAPLSDERPTFITVTPCRFWTWSSFSVQLQDINTPIVFVAGSGDDQTKKFIDVPVLVHVQGLSPTGKKPKPVARAQRPRKPVESGPDSAYQAFLNGTPPSGATRMDTNDGNATAWLYQGSLYLVAPYKVITPDYEAIASGNNKNIFRFGAATSRVLASAADGSERVISIGY</sequence>
<reference evidence="2 4" key="1">
    <citation type="journal article" date="2023" name="Phytobiomes J">
        <title>Deciphering the key players within the bacterial microbiota associated with aerial crown gall tumors on rhododendron: Insights into the gallobiome.</title>
        <authorList>
            <person name="Kuzmanovic N."/>
            <person name="Nesme J."/>
            <person name="Wolf J."/>
            <person name="Neumann-Schaal M."/>
            <person name="Petersen J."/>
            <person name="Fernandez-Gnecco G."/>
            <person name="Sproeer C."/>
            <person name="Bunk B."/>
            <person name="Overmann J."/>
            <person name="Sorensen S.J."/>
            <person name="Idczak E."/>
            <person name="Smalla K."/>
        </authorList>
    </citation>
    <scope>NUCLEOTIDE SEQUENCE</scope>
    <source>
        <strain evidence="2">Rho-11.1</strain>
        <strain evidence="4">rho-14.1</strain>
        <strain evidence="3">Rho-14.1</strain>
    </source>
</reference>
<evidence type="ECO:0000256" key="1">
    <source>
        <dbReference type="SAM" id="MobiDB-lite"/>
    </source>
</evidence>
<dbReference type="EMBL" id="JAVRAF010000014">
    <property type="protein sequence ID" value="MDX8305167.1"/>
    <property type="molecule type" value="Genomic_DNA"/>
</dbReference>
<evidence type="ECO:0000313" key="3">
    <source>
        <dbReference type="EMBL" id="MDX8332376.1"/>
    </source>
</evidence>
<comment type="caution">
    <text evidence="2">The sequence shown here is derived from an EMBL/GenBank/DDBJ whole genome shotgun (WGS) entry which is preliminary data.</text>
</comment>
<protein>
    <submittedName>
        <fullName evidence="2">DotH/IcmK family type IV secretion protein</fullName>
    </submittedName>
</protein>
<dbReference type="AlphaFoldDB" id="A0AAW9FNM1"/>
<organism evidence="2">
    <name type="scientific">Agrobacterium rosae</name>
    <dbReference type="NCBI Taxonomy" id="1972867"/>
    <lineage>
        <taxon>Bacteria</taxon>
        <taxon>Pseudomonadati</taxon>
        <taxon>Pseudomonadota</taxon>
        <taxon>Alphaproteobacteria</taxon>
        <taxon>Hyphomicrobiales</taxon>
        <taxon>Rhizobiaceae</taxon>
        <taxon>Rhizobium/Agrobacterium group</taxon>
        <taxon>Agrobacterium</taxon>
    </lineage>
</organism>
<gene>
    <name evidence="2" type="ORF">RMR22_23235</name>
    <name evidence="3" type="ORF">RMS29_24520</name>
</gene>
<dbReference type="InterPro" id="IPR022073">
    <property type="entry name" value="T4BSS_DotH_IcmK"/>
</dbReference>
<accession>A0AAW9FNM1</accession>
<feature type="region of interest" description="Disordered" evidence="1">
    <location>
        <begin position="229"/>
        <end position="254"/>
    </location>
</feature>
<proteinExistence type="predicted"/>
<evidence type="ECO:0000313" key="4">
    <source>
        <dbReference type="Proteomes" id="UP001277561"/>
    </source>
</evidence>
<dbReference type="Pfam" id="PF12293">
    <property type="entry name" value="T4BSS_DotH_IcmK"/>
    <property type="match status" value="1"/>
</dbReference>
<evidence type="ECO:0000313" key="2">
    <source>
        <dbReference type="EMBL" id="MDX8305167.1"/>
    </source>
</evidence>
<dbReference type="EMBL" id="JAVRAD010000017">
    <property type="protein sequence ID" value="MDX8332376.1"/>
    <property type="molecule type" value="Genomic_DNA"/>
</dbReference>